<feature type="domain" description="Survival Motor Neuron Gemin2-binding" evidence="7">
    <location>
        <begin position="63"/>
        <end position="83"/>
    </location>
</feature>
<dbReference type="GO" id="GO:0008380">
    <property type="term" value="P:RNA splicing"/>
    <property type="evidence" value="ECO:0007669"/>
    <property type="project" value="UniProtKB-KW"/>
</dbReference>
<feature type="region of interest" description="Disordered" evidence="6">
    <location>
        <begin position="284"/>
        <end position="304"/>
    </location>
</feature>
<feature type="compositionally biased region" description="Polar residues" evidence="6">
    <location>
        <begin position="150"/>
        <end position="159"/>
    </location>
</feature>
<feature type="region of interest" description="Disordered" evidence="6">
    <location>
        <begin position="1"/>
        <end position="68"/>
    </location>
</feature>
<feature type="compositionally biased region" description="Low complexity" evidence="6">
    <location>
        <begin position="237"/>
        <end position="255"/>
    </location>
</feature>
<evidence type="ECO:0000256" key="6">
    <source>
        <dbReference type="SAM" id="MobiDB-lite"/>
    </source>
</evidence>
<keyword evidence="4" id="KW-0508">mRNA splicing</keyword>
<dbReference type="InterPro" id="IPR040424">
    <property type="entry name" value="Smn1"/>
</dbReference>
<dbReference type="GO" id="GO:0006397">
    <property type="term" value="P:mRNA processing"/>
    <property type="evidence" value="ECO:0007669"/>
    <property type="project" value="UniProtKB-KW"/>
</dbReference>
<evidence type="ECO:0000256" key="1">
    <source>
        <dbReference type="ARBA" id="ARBA00004123"/>
    </source>
</evidence>
<keyword evidence="9" id="KW-1185">Reference proteome</keyword>
<reference evidence="8" key="1">
    <citation type="journal article" date="2020" name="Fungal Divers.">
        <title>Resolving the Mortierellaceae phylogeny through synthesis of multi-gene phylogenetics and phylogenomics.</title>
        <authorList>
            <person name="Vandepol N."/>
            <person name="Liber J."/>
            <person name="Desiro A."/>
            <person name="Na H."/>
            <person name="Kennedy M."/>
            <person name="Barry K."/>
            <person name="Grigoriev I.V."/>
            <person name="Miller A.N."/>
            <person name="O'Donnell K."/>
            <person name="Stajich J.E."/>
            <person name="Bonito G."/>
        </authorList>
    </citation>
    <scope>NUCLEOTIDE SEQUENCE</scope>
    <source>
        <strain evidence="8">REB-010B</strain>
    </source>
</reference>
<dbReference type="GO" id="GO:0005634">
    <property type="term" value="C:nucleus"/>
    <property type="evidence" value="ECO:0007669"/>
    <property type="project" value="UniProtKB-SubCell"/>
</dbReference>
<feature type="region of interest" description="Disordered" evidence="6">
    <location>
        <begin position="90"/>
        <end position="261"/>
    </location>
</feature>
<comment type="similarity">
    <text evidence="2">Belongs to the SMN family.</text>
</comment>
<dbReference type="OrthoDB" id="2447930at2759"/>
<evidence type="ECO:0000256" key="2">
    <source>
        <dbReference type="ARBA" id="ARBA00005371"/>
    </source>
</evidence>
<evidence type="ECO:0000256" key="5">
    <source>
        <dbReference type="ARBA" id="ARBA00023242"/>
    </source>
</evidence>
<keyword evidence="3" id="KW-0507">mRNA processing</keyword>
<feature type="compositionally biased region" description="Polar residues" evidence="6">
    <location>
        <begin position="93"/>
        <end position="102"/>
    </location>
</feature>
<dbReference type="AlphaFoldDB" id="A0A9P6RYX8"/>
<gene>
    <name evidence="8" type="ORF">BGZ99_000046</name>
</gene>
<feature type="compositionally biased region" description="Low complexity" evidence="6">
    <location>
        <begin position="167"/>
        <end position="182"/>
    </location>
</feature>
<keyword evidence="5" id="KW-0539">Nucleus</keyword>
<evidence type="ECO:0000256" key="4">
    <source>
        <dbReference type="ARBA" id="ARBA00023187"/>
    </source>
</evidence>
<dbReference type="PANTHER" id="PTHR39267:SF1">
    <property type="entry name" value="SURVIVAL MOTOR NEURON PROTEIN"/>
    <property type="match status" value="1"/>
</dbReference>
<dbReference type="Pfam" id="PF20636">
    <property type="entry name" value="SMN_G2-BD"/>
    <property type="match status" value="1"/>
</dbReference>
<dbReference type="Proteomes" id="UP000738325">
    <property type="component" value="Unassembled WGS sequence"/>
</dbReference>
<organism evidence="8 9">
    <name type="scientific">Dissophora globulifera</name>
    <dbReference type="NCBI Taxonomy" id="979702"/>
    <lineage>
        <taxon>Eukaryota</taxon>
        <taxon>Fungi</taxon>
        <taxon>Fungi incertae sedis</taxon>
        <taxon>Mucoromycota</taxon>
        <taxon>Mortierellomycotina</taxon>
        <taxon>Mortierellomycetes</taxon>
        <taxon>Mortierellales</taxon>
        <taxon>Mortierellaceae</taxon>
        <taxon>Dissophora</taxon>
    </lineage>
</organism>
<feature type="compositionally biased region" description="Low complexity" evidence="6">
    <location>
        <begin position="136"/>
        <end position="149"/>
    </location>
</feature>
<dbReference type="InterPro" id="IPR047313">
    <property type="entry name" value="SMN_C"/>
</dbReference>
<dbReference type="InterPro" id="IPR049481">
    <property type="entry name" value="SMN_G2-BD"/>
</dbReference>
<evidence type="ECO:0000313" key="8">
    <source>
        <dbReference type="EMBL" id="KAG0330575.1"/>
    </source>
</evidence>
<dbReference type="EMBL" id="JAAAIP010000001">
    <property type="protein sequence ID" value="KAG0330575.1"/>
    <property type="molecule type" value="Genomic_DNA"/>
</dbReference>
<comment type="caution">
    <text evidence="8">The sequence shown here is derived from an EMBL/GenBank/DDBJ whole genome shotgun (WGS) entry which is preliminary data.</text>
</comment>
<feature type="compositionally biased region" description="Basic and acidic residues" evidence="6">
    <location>
        <begin position="1"/>
        <end position="18"/>
    </location>
</feature>
<comment type="subcellular location">
    <subcellularLocation>
        <location evidence="1">Nucleus</location>
    </subcellularLocation>
</comment>
<sequence length="453" mass="48293">MAEREDYAPMADVDHGDEYYEDEDEDEGMGDPGHESFGQDGEGQEDDQDDSGIQIGDEIELTHSEVWDDTELIEAWDAAVKQYEVYHSKTKVQDNASISSNKHLAESSAASSSPSKRSRPNSTHNNGSSKGESDVSGSGAALTGSGSMATLQTLEQGASATRHVRIAPPSLASPPAAAASLLTPQQSPDNWVASDRKPSFKKADKPSFPHHHQNRATESHVANTKSSNSKAKKKPTTRAATMPSSSLSAAAPASTQRPPVDAATSAYYQQLGYYYDPSYDASFQTAETQGEEGEREGEEEEQQEQVNYRAAGINSAHGTRGVGDRAPAPTRVRNTTFPPNPSASTQNSARIASAGWGPVPVYPPHAYTPQTVYPGYGQPLPAGPSGAHGMLPMPFMPPMPPMPPGTHPAAWQGHGVTAAAAGGGGMDDEALSHLIMAWYYSGYYTGLYQAQRR</sequence>
<evidence type="ECO:0000256" key="3">
    <source>
        <dbReference type="ARBA" id="ARBA00022664"/>
    </source>
</evidence>
<feature type="compositionally biased region" description="Basic and acidic residues" evidence="6">
    <location>
        <begin position="194"/>
        <end position="207"/>
    </location>
</feature>
<dbReference type="PANTHER" id="PTHR39267">
    <property type="entry name" value="SURVIVAL MOTOR NEURON-LIKE PROTEIN 1"/>
    <property type="match status" value="1"/>
</dbReference>
<feature type="compositionally biased region" description="Acidic residues" evidence="6">
    <location>
        <begin position="289"/>
        <end position="303"/>
    </location>
</feature>
<evidence type="ECO:0000259" key="7">
    <source>
        <dbReference type="Pfam" id="PF20636"/>
    </source>
</evidence>
<protein>
    <recommendedName>
        <fullName evidence="7">Survival Motor Neuron Gemin2-binding domain-containing protein</fullName>
    </recommendedName>
</protein>
<proteinExistence type="inferred from homology"/>
<evidence type="ECO:0000313" key="9">
    <source>
        <dbReference type="Proteomes" id="UP000738325"/>
    </source>
</evidence>
<feature type="compositionally biased region" description="Acidic residues" evidence="6">
    <location>
        <begin position="19"/>
        <end position="29"/>
    </location>
</feature>
<name>A0A9P6RYX8_9FUNG</name>
<dbReference type="CDD" id="cd22852">
    <property type="entry name" value="SMN_C"/>
    <property type="match status" value="1"/>
</dbReference>
<accession>A0A9P6RYX8</accession>
<dbReference type="CDD" id="cd22851">
    <property type="entry name" value="SMN_N"/>
    <property type="match status" value="1"/>
</dbReference>